<sequence>MALLGKILFLCCFFIPTSAELLDDKDDSSKSIQDFNKPWIHSPKNEPKSDKLRNKNRIEPSEDKSSFHKPNYQPVAIGIILGMSENQKKPMGIVISFHNGEILGHQFGKMTNFKQFQTHDQMEDEKSKEKHLNAEQNKFLTSANKKAKPKQNQPKIINTNLENDEDDTFLSDMEGYNWLD</sequence>
<feature type="compositionally biased region" description="Basic and acidic residues" evidence="1">
    <location>
        <begin position="43"/>
        <end position="66"/>
    </location>
</feature>
<feature type="region of interest" description="Disordered" evidence="1">
    <location>
        <begin position="25"/>
        <end position="69"/>
    </location>
</feature>
<keyword evidence="2" id="KW-0732">Signal</keyword>
<dbReference type="Proteomes" id="UP000014500">
    <property type="component" value="Unassembled WGS sequence"/>
</dbReference>
<accession>T1JHG0</accession>
<dbReference type="AlphaFoldDB" id="T1JHG0"/>
<dbReference type="EnsemblMetazoa" id="SMAR013291-RA">
    <property type="protein sequence ID" value="SMAR013291-PA"/>
    <property type="gene ID" value="SMAR013291"/>
</dbReference>
<evidence type="ECO:0000256" key="1">
    <source>
        <dbReference type="SAM" id="MobiDB-lite"/>
    </source>
</evidence>
<feature type="region of interest" description="Disordered" evidence="1">
    <location>
        <begin position="118"/>
        <end position="168"/>
    </location>
</feature>
<dbReference type="HOGENOM" id="CLU_1498139_0_0_1"/>
<organism evidence="3 4">
    <name type="scientific">Strigamia maritima</name>
    <name type="common">European centipede</name>
    <name type="synonym">Geophilus maritimus</name>
    <dbReference type="NCBI Taxonomy" id="126957"/>
    <lineage>
        <taxon>Eukaryota</taxon>
        <taxon>Metazoa</taxon>
        <taxon>Ecdysozoa</taxon>
        <taxon>Arthropoda</taxon>
        <taxon>Myriapoda</taxon>
        <taxon>Chilopoda</taxon>
        <taxon>Pleurostigmophora</taxon>
        <taxon>Geophilomorpha</taxon>
        <taxon>Linotaeniidae</taxon>
        <taxon>Strigamia</taxon>
    </lineage>
</organism>
<dbReference type="EMBL" id="JH431140">
    <property type="status" value="NOT_ANNOTATED_CDS"/>
    <property type="molecule type" value="Genomic_DNA"/>
</dbReference>
<feature type="compositionally biased region" description="Basic and acidic residues" evidence="1">
    <location>
        <begin position="120"/>
        <end position="133"/>
    </location>
</feature>
<evidence type="ECO:0000313" key="4">
    <source>
        <dbReference type="Proteomes" id="UP000014500"/>
    </source>
</evidence>
<feature type="signal peptide" evidence="2">
    <location>
        <begin position="1"/>
        <end position="19"/>
    </location>
</feature>
<reference evidence="3" key="2">
    <citation type="submission" date="2015-02" db="UniProtKB">
        <authorList>
            <consortium name="EnsemblMetazoa"/>
        </authorList>
    </citation>
    <scope>IDENTIFICATION</scope>
</reference>
<reference evidence="4" key="1">
    <citation type="submission" date="2011-05" db="EMBL/GenBank/DDBJ databases">
        <authorList>
            <person name="Richards S.R."/>
            <person name="Qu J."/>
            <person name="Jiang H."/>
            <person name="Jhangiani S.N."/>
            <person name="Agravi P."/>
            <person name="Goodspeed R."/>
            <person name="Gross S."/>
            <person name="Mandapat C."/>
            <person name="Jackson L."/>
            <person name="Mathew T."/>
            <person name="Pu L."/>
            <person name="Thornton R."/>
            <person name="Saada N."/>
            <person name="Wilczek-Boney K.B."/>
            <person name="Lee S."/>
            <person name="Kovar C."/>
            <person name="Wu Y."/>
            <person name="Scherer S.E."/>
            <person name="Worley K.C."/>
            <person name="Muzny D.M."/>
            <person name="Gibbs R."/>
        </authorList>
    </citation>
    <scope>NUCLEOTIDE SEQUENCE</scope>
    <source>
        <strain evidence="4">Brora</strain>
    </source>
</reference>
<keyword evidence="4" id="KW-1185">Reference proteome</keyword>
<evidence type="ECO:0000313" key="3">
    <source>
        <dbReference type="EnsemblMetazoa" id="SMAR013291-PA"/>
    </source>
</evidence>
<proteinExistence type="predicted"/>
<name>T1JHG0_STRMM</name>
<evidence type="ECO:0000256" key="2">
    <source>
        <dbReference type="SAM" id="SignalP"/>
    </source>
</evidence>
<feature type="chain" id="PRO_5004580332" evidence="2">
    <location>
        <begin position="20"/>
        <end position="180"/>
    </location>
</feature>
<protein>
    <submittedName>
        <fullName evidence="3">Uncharacterized protein</fullName>
    </submittedName>
</protein>